<comment type="caution">
    <text evidence="1">The sequence shown here is derived from an EMBL/GenBank/DDBJ whole genome shotgun (WGS) entry which is preliminary data.</text>
</comment>
<name>A0A8H6VZI8_9AGAR</name>
<dbReference type="Proteomes" id="UP000636479">
    <property type="component" value="Unassembled WGS sequence"/>
</dbReference>
<dbReference type="RefSeq" id="XP_037217900.1">
    <property type="nucleotide sequence ID" value="XM_037366488.1"/>
</dbReference>
<accession>A0A8H6VZI8</accession>
<keyword evidence="2" id="KW-1185">Reference proteome</keyword>
<organism evidence="1 2">
    <name type="scientific">Mycena indigotica</name>
    <dbReference type="NCBI Taxonomy" id="2126181"/>
    <lineage>
        <taxon>Eukaryota</taxon>
        <taxon>Fungi</taxon>
        <taxon>Dikarya</taxon>
        <taxon>Basidiomycota</taxon>
        <taxon>Agaricomycotina</taxon>
        <taxon>Agaricomycetes</taxon>
        <taxon>Agaricomycetidae</taxon>
        <taxon>Agaricales</taxon>
        <taxon>Marasmiineae</taxon>
        <taxon>Mycenaceae</taxon>
        <taxon>Mycena</taxon>
    </lineage>
</organism>
<dbReference type="AlphaFoldDB" id="A0A8H6VZI8"/>
<sequence>MTDLQPRLPPELERQIFAMAAALYPSITVPLLLVARRVLIWIEPTLYASPILEEKSHLDAFLRIVARNPEMARGTVRQVILPCTPGTTAAQDALRTALSACKRLDRLAVGSCIWSAALLADLSAAGIRLTRFAGHVTGHVTGHGTAGAAPFSSLRLLFGAVTHLEVFDELRDATPLLTALPCLTHIAISMPSIDGQRAVNDIMRSLPHLQVFCIVWSINRWSTRRKSTSQFVFTDARVVMCLYEEWFDAIVDGPSYWELAEGHVAKKVRREIPDDESWASVE</sequence>
<protein>
    <submittedName>
        <fullName evidence="1">Uncharacterized protein</fullName>
    </submittedName>
</protein>
<evidence type="ECO:0000313" key="1">
    <source>
        <dbReference type="EMBL" id="KAF7297541.1"/>
    </source>
</evidence>
<gene>
    <name evidence="1" type="ORF">MIND_00988300</name>
</gene>
<dbReference type="EMBL" id="JACAZF010000008">
    <property type="protein sequence ID" value="KAF7297541.1"/>
    <property type="molecule type" value="Genomic_DNA"/>
</dbReference>
<evidence type="ECO:0000313" key="2">
    <source>
        <dbReference type="Proteomes" id="UP000636479"/>
    </source>
</evidence>
<reference evidence="1" key="1">
    <citation type="submission" date="2020-05" db="EMBL/GenBank/DDBJ databases">
        <title>Mycena genomes resolve the evolution of fungal bioluminescence.</title>
        <authorList>
            <person name="Tsai I.J."/>
        </authorList>
    </citation>
    <scope>NUCLEOTIDE SEQUENCE</scope>
    <source>
        <strain evidence="1">171206Taipei</strain>
    </source>
</reference>
<dbReference type="OrthoDB" id="2900663at2759"/>
<dbReference type="GeneID" id="59349004"/>
<proteinExistence type="predicted"/>